<dbReference type="PANTHER" id="PTHR37984">
    <property type="entry name" value="PROTEIN CBG26694"/>
    <property type="match status" value="1"/>
</dbReference>
<feature type="domain" description="Reverse transcriptase" evidence="2">
    <location>
        <begin position="90"/>
        <end position="157"/>
    </location>
</feature>
<comment type="caution">
    <text evidence="4">The sequence shown here is derived from an EMBL/GenBank/DDBJ whole genome shotgun (WGS) entry which is preliminary data.</text>
</comment>
<accession>A0A6L2M4K5</accession>
<evidence type="ECO:0000259" key="3">
    <source>
        <dbReference type="Pfam" id="PF17919"/>
    </source>
</evidence>
<dbReference type="EMBL" id="BKCJ010005848">
    <property type="protein sequence ID" value="GEU68966.1"/>
    <property type="molecule type" value="Genomic_DNA"/>
</dbReference>
<organism evidence="4">
    <name type="scientific">Tanacetum cinerariifolium</name>
    <name type="common">Dalmatian daisy</name>
    <name type="synonym">Chrysanthemum cinerariifolium</name>
    <dbReference type="NCBI Taxonomy" id="118510"/>
    <lineage>
        <taxon>Eukaryota</taxon>
        <taxon>Viridiplantae</taxon>
        <taxon>Streptophyta</taxon>
        <taxon>Embryophyta</taxon>
        <taxon>Tracheophyta</taxon>
        <taxon>Spermatophyta</taxon>
        <taxon>Magnoliopsida</taxon>
        <taxon>eudicotyledons</taxon>
        <taxon>Gunneridae</taxon>
        <taxon>Pentapetalae</taxon>
        <taxon>asterids</taxon>
        <taxon>campanulids</taxon>
        <taxon>Asterales</taxon>
        <taxon>Asteraceae</taxon>
        <taxon>Asteroideae</taxon>
        <taxon>Anthemideae</taxon>
        <taxon>Anthemidinae</taxon>
        <taxon>Tanacetum</taxon>
    </lineage>
</organism>
<dbReference type="GO" id="GO:0003964">
    <property type="term" value="F:RNA-directed DNA polymerase activity"/>
    <property type="evidence" value="ECO:0007669"/>
    <property type="project" value="UniProtKB-KW"/>
</dbReference>
<sequence>MSLFMRRRSFVLPGNETLIVRGDESHQGNETRLNIISCTKMQKYMLKGCHVILAHVTTKETEDKLEKKRLEDVPIVRDFPKVFPEDLSAVFIDLMNRLCKPYLDKFVILFIDDILIYSKNKEEPEEHIKLILELLKKKELYAKNFKCEFWIPKVQFLRHVIDSQGIDVDPAKIKSIKYWASPKTPTEICQFLGLDDYYRRFIKGFLKIAKSMTKLTQKKVKFDSGDKQEADFQLLKHKLCSAPILALLEGSEDFIVYCDASIKGLGVVLMQREKEDLFTYCNENGILQDSSEPSNDNTNIVNALREPFVVNQDPHKNSSQSPPQINHNCCYGCGDPLEDVFCHQCTCKLCGNDAHYGYNCPPKVLIIPNPKPFNNQIIDELPQNLPSFDPTCYSEDKNSFTYDSKSNLVHDSPNVFNPPSQPPLYSCEFYKNDARYNHYCTPQKEEEKQIEEEQAAKARYWKIPACYDDDDDDYTIAITHKEPDNSLIFTTFSNILFDADYDFSSSDDQSFSDEDIPKKIYSNPLFDEEMIFMKIYPHHFNDESDLQNLCLIMILRSFLLLRRLILFSMSSSRLLYDKSSPRPPEEFISENSDAAFESFSPFPIPVEDSDSLMEEIDLSFTLDDSMPLGIEEDDYDSERGILILEEFLSNDFLSLPENELFYFDIPSSSRPPAKPPDGNSGILNVKMMGDISKHKVPIPRLMFTQSTLVPNQEKSPKILPHLGHEAF</sequence>
<dbReference type="InterPro" id="IPR050951">
    <property type="entry name" value="Retrovirus_Pol_polyprotein"/>
</dbReference>
<dbReference type="Pfam" id="PF17919">
    <property type="entry name" value="RT_RNaseH_2"/>
    <property type="match status" value="1"/>
</dbReference>
<protein>
    <submittedName>
        <fullName evidence="4">Putative reverse transcriptase domain-containing protein</fullName>
    </submittedName>
</protein>
<dbReference type="SUPFAM" id="SSF56672">
    <property type="entry name" value="DNA/RNA polymerases"/>
    <property type="match status" value="1"/>
</dbReference>
<gene>
    <name evidence="4" type="ORF">Tci_040944</name>
</gene>
<dbReference type="InterPro" id="IPR043128">
    <property type="entry name" value="Rev_trsase/Diguanyl_cyclase"/>
</dbReference>
<dbReference type="AlphaFoldDB" id="A0A6L2M4K5"/>
<dbReference type="InterPro" id="IPR041577">
    <property type="entry name" value="RT_RNaseH_2"/>
</dbReference>
<dbReference type="Gene3D" id="3.30.70.270">
    <property type="match status" value="2"/>
</dbReference>
<dbReference type="Pfam" id="PF00078">
    <property type="entry name" value="RVT_1"/>
    <property type="match status" value="1"/>
</dbReference>
<dbReference type="InterPro" id="IPR043502">
    <property type="entry name" value="DNA/RNA_pol_sf"/>
</dbReference>
<evidence type="ECO:0000313" key="4">
    <source>
        <dbReference type="EMBL" id="GEU68966.1"/>
    </source>
</evidence>
<evidence type="ECO:0000256" key="1">
    <source>
        <dbReference type="ARBA" id="ARBA00023268"/>
    </source>
</evidence>
<reference evidence="4" key="1">
    <citation type="journal article" date="2019" name="Sci. Rep.">
        <title>Draft genome of Tanacetum cinerariifolium, the natural source of mosquito coil.</title>
        <authorList>
            <person name="Yamashiro T."/>
            <person name="Shiraishi A."/>
            <person name="Satake H."/>
            <person name="Nakayama K."/>
        </authorList>
    </citation>
    <scope>NUCLEOTIDE SEQUENCE</scope>
</reference>
<feature type="domain" description="Reverse transcriptase/retrotransposon-derived protein RNase H-like" evidence="3">
    <location>
        <begin position="226"/>
        <end position="275"/>
    </location>
</feature>
<keyword evidence="1" id="KW-0511">Multifunctional enzyme</keyword>
<proteinExistence type="predicted"/>
<dbReference type="PANTHER" id="PTHR37984:SF5">
    <property type="entry name" value="PROTEIN NYNRIN-LIKE"/>
    <property type="match status" value="1"/>
</dbReference>
<keyword evidence="4" id="KW-0695">RNA-directed DNA polymerase</keyword>
<name>A0A6L2M4K5_TANCI</name>
<keyword evidence="4" id="KW-0548">Nucleotidyltransferase</keyword>
<dbReference type="InterPro" id="IPR000477">
    <property type="entry name" value="RT_dom"/>
</dbReference>
<dbReference type="FunFam" id="3.30.70.270:FF:000020">
    <property type="entry name" value="Transposon Tf2-6 polyprotein-like Protein"/>
    <property type="match status" value="1"/>
</dbReference>
<evidence type="ECO:0000259" key="2">
    <source>
        <dbReference type="Pfam" id="PF00078"/>
    </source>
</evidence>
<keyword evidence="4" id="KW-0808">Transferase</keyword>